<keyword evidence="5" id="KW-1185">Reference proteome</keyword>
<protein>
    <submittedName>
        <fullName evidence="4">Peptidoglycan recognition protein</fullName>
    </submittedName>
</protein>
<dbReference type="InterPro" id="IPR036505">
    <property type="entry name" value="Amidase/PGRP_sf"/>
</dbReference>
<dbReference type="Proteomes" id="UP000299102">
    <property type="component" value="Unassembled WGS sequence"/>
</dbReference>
<dbReference type="GO" id="GO:0008745">
    <property type="term" value="F:N-acetylmuramoyl-L-alanine amidase activity"/>
    <property type="evidence" value="ECO:0007669"/>
    <property type="project" value="InterPro"/>
</dbReference>
<dbReference type="Gene3D" id="3.40.80.10">
    <property type="entry name" value="Peptidoglycan recognition protein-like"/>
    <property type="match status" value="1"/>
</dbReference>
<dbReference type="SUPFAM" id="SSF55846">
    <property type="entry name" value="N-acetylmuramoyl-L-alanine amidase-like"/>
    <property type="match status" value="1"/>
</dbReference>
<proteinExistence type="predicted"/>
<evidence type="ECO:0000313" key="5">
    <source>
        <dbReference type="Proteomes" id="UP000299102"/>
    </source>
</evidence>
<gene>
    <name evidence="4" type="primary">PGRP</name>
    <name evidence="4" type="ORF">EVAR_8774_1</name>
</gene>
<reference evidence="4 5" key="1">
    <citation type="journal article" date="2019" name="Commun. Biol.">
        <title>The bagworm genome reveals a unique fibroin gene that provides high tensile strength.</title>
        <authorList>
            <person name="Kono N."/>
            <person name="Nakamura H."/>
            <person name="Ohtoshi R."/>
            <person name="Tomita M."/>
            <person name="Numata K."/>
            <person name="Arakawa K."/>
        </authorList>
    </citation>
    <scope>NUCLEOTIDE SEQUENCE [LARGE SCALE GENOMIC DNA]</scope>
</reference>
<comment type="caution">
    <text evidence="4">The sequence shown here is derived from an EMBL/GenBank/DDBJ whole genome shotgun (WGS) entry which is preliminary data.</text>
</comment>
<dbReference type="InterPro" id="IPR006619">
    <property type="entry name" value="PGRP_domain_met/bac"/>
</dbReference>
<evidence type="ECO:0000259" key="3">
    <source>
        <dbReference type="SMART" id="SM00701"/>
    </source>
</evidence>
<dbReference type="GO" id="GO:0045087">
    <property type="term" value="P:innate immune response"/>
    <property type="evidence" value="ECO:0007669"/>
    <property type="project" value="UniProtKB-KW"/>
</dbReference>
<evidence type="ECO:0000256" key="1">
    <source>
        <dbReference type="ARBA" id="ARBA00022588"/>
    </source>
</evidence>
<dbReference type="SMART" id="SM00701">
    <property type="entry name" value="PGRP"/>
    <property type="match status" value="1"/>
</dbReference>
<dbReference type="PANTHER" id="PTHR11022:SF74">
    <property type="entry name" value="PEPTIDOGLYCAN-RECOGNITION PROTEIN SA"/>
    <property type="match status" value="1"/>
</dbReference>
<dbReference type="GO" id="GO:0008270">
    <property type="term" value="F:zinc ion binding"/>
    <property type="evidence" value="ECO:0007669"/>
    <property type="project" value="InterPro"/>
</dbReference>
<dbReference type="OrthoDB" id="10001926at2759"/>
<evidence type="ECO:0000313" key="4">
    <source>
        <dbReference type="EMBL" id="GBP17414.1"/>
    </source>
</evidence>
<dbReference type="STRING" id="151549.A0A4C1TU32"/>
<keyword evidence="1" id="KW-0399">Innate immunity</keyword>
<organism evidence="4 5">
    <name type="scientific">Eumeta variegata</name>
    <name type="common">Bagworm moth</name>
    <name type="synonym">Eumeta japonica</name>
    <dbReference type="NCBI Taxonomy" id="151549"/>
    <lineage>
        <taxon>Eukaryota</taxon>
        <taxon>Metazoa</taxon>
        <taxon>Ecdysozoa</taxon>
        <taxon>Arthropoda</taxon>
        <taxon>Hexapoda</taxon>
        <taxon>Insecta</taxon>
        <taxon>Pterygota</taxon>
        <taxon>Neoptera</taxon>
        <taxon>Endopterygota</taxon>
        <taxon>Lepidoptera</taxon>
        <taxon>Glossata</taxon>
        <taxon>Ditrysia</taxon>
        <taxon>Tineoidea</taxon>
        <taxon>Psychidae</taxon>
        <taxon>Oiketicinae</taxon>
        <taxon>Eumeta</taxon>
    </lineage>
</organism>
<feature type="domain" description="Peptidoglycan recognition protein family" evidence="3">
    <location>
        <begin position="56"/>
        <end position="129"/>
    </location>
</feature>
<dbReference type="EMBL" id="BGZK01000087">
    <property type="protein sequence ID" value="GBP17414.1"/>
    <property type="molecule type" value="Genomic_DNA"/>
</dbReference>
<evidence type="ECO:0000256" key="2">
    <source>
        <dbReference type="ARBA" id="ARBA00022859"/>
    </source>
</evidence>
<keyword evidence="2" id="KW-0391">Immunity</keyword>
<dbReference type="InterPro" id="IPR015510">
    <property type="entry name" value="PGRP"/>
</dbReference>
<dbReference type="PANTHER" id="PTHR11022">
    <property type="entry name" value="PEPTIDOGLYCAN RECOGNITION PROTEIN"/>
    <property type="match status" value="1"/>
</dbReference>
<dbReference type="GO" id="GO:0009253">
    <property type="term" value="P:peptidoglycan catabolic process"/>
    <property type="evidence" value="ECO:0007669"/>
    <property type="project" value="InterPro"/>
</dbReference>
<name>A0A4C1TU32_EUMVA</name>
<sequence length="129" mass="14711">MFTLRAPGYESKYQQDKVVLFARGESMTECDIYPGDKRVDQLKEFAHLGSFFTSKCGEVTIKEWGGEKPRSVEYLPRPVDLVIVQHTVTPECSTDQQCADRVKSIQSYHIDQLHFDNIGSKYVANGAFR</sequence>
<dbReference type="AlphaFoldDB" id="A0A4C1TU32"/>
<accession>A0A4C1TU32</accession>